<dbReference type="Gene3D" id="3.60.90.10">
    <property type="entry name" value="S-adenosylmethionine decarboxylase"/>
    <property type="match status" value="1"/>
</dbReference>
<evidence type="ECO:0000256" key="6">
    <source>
        <dbReference type="ARBA" id="ARBA00023115"/>
    </source>
</evidence>
<sequence>MAPPPVGKHILSELYSCDKNLMAQLDSEKLRAAVSRMTKEHNLTQLGAFCHQFDGGGITCLIALAESHIAIHTWPELGYATLEVYICNYQRDNSDAAERIHAALVSFFEPGKVETRRLAR</sequence>
<accession>A0A328VEE0</accession>
<keyword evidence="4" id="KW-0068">Autocatalytic cleavage</keyword>
<name>A0A328VEE0_9CHLR</name>
<organism evidence="11 12">
    <name type="scientific">Thermogemmatispora tikiterensis</name>
    <dbReference type="NCBI Taxonomy" id="1825093"/>
    <lineage>
        <taxon>Bacteria</taxon>
        <taxon>Bacillati</taxon>
        <taxon>Chloroflexota</taxon>
        <taxon>Ktedonobacteria</taxon>
        <taxon>Thermogemmatisporales</taxon>
        <taxon>Thermogemmatisporaceae</taxon>
        <taxon>Thermogemmatispora</taxon>
    </lineage>
</organism>
<dbReference type="GO" id="GO:0008295">
    <property type="term" value="P:spermidine biosynthetic process"/>
    <property type="evidence" value="ECO:0007669"/>
    <property type="project" value="UniProtKB-KW"/>
</dbReference>
<evidence type="ECO:0000256" key="3">
    <source>
        <dbReference type="ARBA" id="ARBA00022793"/>
    </source>
</evidence>
<dbReference type="InterPro" id="IPR016067">
    <property type="entry name" value="S-AdoMet_deCO2ase_core"/>
</dbReference>
<keyword evidence="6" id="KW-0620">Polyamine biosynthesis</keyword>
<evidence type="ECO:0000256" key="5">
    <source>
        <dbReference type="ARBA" id="ARBA00023066"/>
    </source>
</evidence>
<evidence type="ECO:0000256" key="9">
    <source>
        <dbReference type="ARBA" id="ARBA00023270"/>
    </source>
</evidence>
<comment type="cofactor">
    <cofactor evidence="1">
        <name>pyruvate</name>
        <dbReference type="ChEBI" id="CHEBI:15361"/>
    </cofactor>
</comment>
<gene>
    <name evidence="11" type="ORF">A4R35_10925</name>
</gene>
<dbReference type="InterPro" id="IPR003826">
    <property type="entry name" value="AdoMetDC_fam_prok"/>
</dbReference>
<comment type="caution">
    <text evidence="11">The sequence shown here is derived from an EMBL/GenBank/DDBJ whole genome shotgun (WGS) entry which is preliminary data.</text>
</comment>
<evidence type="ECO:0000256" key="10">
    <source>
        <dbReference type="ARBA" id="ARBA00023317"/>
    </source>
</evidence>
<evidence type="ECO:0000256" key="2">
    <source>
        <dbReference type="ARBA" id="ARBA00022691"/>
    </source>
</evidence>
<dbReference type="GO" id="GO:0005829">
    <property type="term" value="C:cytosol"/>
    <property type="evidence" value="ECO:0007669"/>
    <property type="project" value="TreeGrafter"/>
</dbReference>
<dbReference type="NCBIfam" id="TIGR03330">
    <property type="entry name" value="SAM_DCase_Bsu"/>
    <property type="match status" value="1"/>
</dbReference>
<keyword evidence="2" id="KW-0949">S-adenosyl-L-methionine</keyword>
<dbReference type="PANTHER" id="PTHR33866:SF2">
    <property type="entry name" value="S-ADENOSYLMETHIONINE DECARBOXYLASE PROENZYME"/>
    <property type="match status" value="1"/>
</dbReference>
<dbReference type="GO" id="GO:0004014">
    <property type="term" value="F:adenosylmethionine decarboxylase activity"/>
    <property type="evidence" value="ECO:0007669"/>
    <property type="project" value="InterPro"/>
</dbReference>
<keyword evidence="12" id="KW-1185">Reference proteome</keyword>
<evidence type="ECO:0000256" key="4">
    <source>
        <dbReference type="ARBA" id="ARBA00022813"/>
    </source>
</evidence>
<proteinExistence type="predicted"/>
<protein>
    <submittedName>
        <fullName evidence="11">S-adenosylmethionine decarboxylase proenzyme</fullName>
    </submittedName>
</protein>
<evidence type="ECO:0000256" key="1">
    <source>
        <dbReference type="ARBA" id="ARBA00001928"/>
    </source>
</evidence>
<keyword evidence="8" id="KW-0456">Lyase</keyword>
<dbReference type="EMBL" id="MCIF01000002">
    <property type="protein sequence ID" value="RAQ96046.1"/>
    <property type="molecule type" value="Genomic_DNA"/>
</dbReference>
<dbReference type="InterPro" id="IPR017716">
    <property type="entry name" value="S-AdoMet_deCOase_pro-enz"/>
</dbReference>
<dbReference type="Proteomes" id="UP000248706">
    <property type="component" value="Unassembled WGS sequence"/>
</dbReference>
<keyword evidence="7" id="KW-0865">Zymogen</keyword>
<evidence type="ECO:0000256" key="7">
    <source>
        <dbReference type="ARBA" id="ARBA00023145"/>
    </source>
</evidence>
<keyword evidence="3" id="KW-0210">Decarboxylase</keyword>
<keyword evidence="9" id="KW-0704">Schiff base</keyword>
<evidence type="ECO:0000313" key="12">
    <source>
        <dbReference type="Proteomes" id="UP000248706"/>
    </source>
</evidence>
<dbReference type="PANTHER" id="PTHR33866">
    <property type="entry name" value="S-ADENOSYLMETHIONINE DECARBOXYLASE PROENZYME"/>
    <property type="match status" value="1"/>
</dbReference>
<reference evidence="11 12" key="1">
    <citation type="submission" date="2016-08" db="EMBL/GenBank/DDBJ databases">
        <title>Analysis of Carbohydrate Active Enzymes in Thermogemmatispora T81 Reveals Carbohydrate Degradation Ability.</title>
        <authorList>
            <person name="Tomazini A."/>
            <person name="Lal S."/>
            <person name="Stott M."/>
            <person name="Henrissat B."/>
            <person name="Polikarpov I."/>
            <person name="Sparling R."/>
            <person name="Levin D.B."/>
        </authorList>
    </citation>
    <scope>NUCLEOTIDE SEQUENCE [LARGE SCALE GENOMIC DNA]</scope>
    <source>
        <strain evidence="11 12">T81</strain>
    </source>
</reference>
<dbReference type="RefSeq" id="WP_069804310.1">
    <property type="nucleotide sequence ID" value="NZ_MCIF01000002.1"/>
</dbReference>
<evidence type="ECO:0000256" key="8">
    <source>
        <dbReference type="ARBA" id="ARBA00023239"/>
    </source>
</evidence>
<keyword evidence="5" id="KW-0745">Spermidine biosynthesis</keyword>
<dbReference type="SUPFAM" id="SSF56276">
    <property type="entry name" value="S-adenosylmethionine decarboxylase"/>
    <property type="match status" value="1"/>
</dbReference>
<keyword evidence="10" id="KW-0670">Pyruvate</keyword>
<dbReference type="OrthoDB" id="9793120at2"/>
<evidence type="ECO:0000313" key="11">
    <source>
        <dbReference type="EMBL" id="RAQ96046.1"/>
    </source>
</evidence>
<dbReference type="AlphaFoldDB" id="A0A328VEE0"/>
<dbReference type="Pfam" id="PF02675">
    <property type="entry name" value="AdoMet_dc"/>
    <property type="match status" value="1"/>
</dbReference>